<protein>
    <submittedName>
        <fullName evidence="6">AraC-like DNA-binding protein</fullName>
    </submittedName>
</protein>
<evidence type="ECO:0000256" key="2">
    <source>
        <dbReference type="ARBA" id="ARBA00023125"/>
    </source>
</evidence>
<dbReference type="AlphaFoldDB" id="A0AAE4AMB4"/>
<keyword evidence="1" id="KW-0805">Transcription regulation</keyword>
<organism evidence="6 7">
    <name type="scientific">Oligosphaera ethanolica</name>
    <dbReference type="NCBI Taxonomy" id="760260"/>
    <lineage>
        <taxon>Bacteria</taxon>
        <taxon>Pseudomonadati</taxon>
        <taxon>Lentisphaerota</taxon>
        <taxon>Oligosphaeria</taxon>
        <taxon>Oligosphaerales</taxon>
        <taxon>Oligosphaeraceae</taxon>
        <taxon>Oligosphaera</taxon>
    </lineage>
</organism>
<dbReference type="Pfam" id="PF12833">
    <property type="entry name" value="HTH_18"/>
    <property type="match status" value="1"/>
</dbReference>
<name>A0AAE4AMB4_9BACT</name>
<dbReference type="InterPro" id="IPR050204">
    <property type="entry name" value="AraC_XylS_family_regulators"/>
</dbReference>
<dbReference type="Gene3D" id="1.10.10.60">
    <property type="entry name" value="Homeodomain-like"/>
    <property type="match status" value="2"/>
</dbReference>
<keyword evidence="3" id="KW-0804">Transcription</keyword>
<dbReference type="PROSITE" id="PS01124">
    <property type="entry name" value="HTH_ARAC_FAMILY_2"/>
    <property type="match status" value="1"/>
</dbReference>
<feature type="domain" description="HTH araC/xylS-type" evidence="5">
    <location>
        <begin position="176"/>
        <end position="274"/>
    </location>
</feature>
<dbReference type="InterPro" id="IPR009057">
    <property type="entry name" value="Homeodomain-like_sf"/>
</dbReference>
<dbReference type="InterPro" id="IPR018060">
    <property type="entry name" value="HTH_AraC"/>
</dbReference>
<evidence type="ECO:0000313" key="6">
    <source>
        <dbReference type="EMBL" id="MDQ0288311.1"/>
    </source>
</evidence>
<proteinExistence type="predicted"/>
<dbReference type="EMBL" id="JAUSVL010000001">
    <property type="protein sequence ID" value="MDQ0288311.1"/>
    <property type="molecule type" value="Genomic_DNA"/>
</dbReference>
<feature type="region of interest" description="Disordered" evidence="4">
    <location>
        <begin position="280"/>
        <end position="302"/>
    </location>
</feature>
<dbReference type="GO" id="GO:0043565">
    <property type="term" value="F:sequence-specific DNA binding"/>
    <property type="evidence" value="ECO:0007669"/>
    <property type="project" value="InterPro"/>
</dbReference>
<gene>
    <name evidence="6" type="ORF">J3R75_000418</name>
</gene>
<dbReference type="Proteomes" id="UP001238163">
    <property type="component" value="Unassembled WGS sequence"/>
</dbReference>
<keyword evidence="2 6" id="KW-0238">DNA-binding</keyword>
<evidence type="ECO:0000256" key="4">
    <source>
        <dbReference type="SAM" id="MobiDB-lite"/>
    </source>
</evidence>
<comment type="caution">
    <text evidence="6">The sequence shown here is derived from an EMBL/GenBank/DDBJ whole genome shotgun (WGS) entry which is preliminary data.</text>
</comment>
<evidence type="ECO:0000256" key="3">
    <source>
        <dbReference type="ARBA" id="ARBA00023163"/>
    </source>
</evidence>
<evidence type="ECO:0000259" key="5">
    <source>
        <dbReference type="PROSITE" id="PS01124"/>
    </source>
</evidence>
<sequence length="302" mass="34053">MASSNDMSRDQEIDVVFRVLVRQQLPCAPTRGWIMQPFPVLIWNIRGHGETLYRDSRLGRVPRAENSVAYIMANEVRQSATYSSDGLDYLMVSYSFEYRGGFNLLNLYEVPNVLPEDAQEALREAMGRLEQSENAMVGDATAQAVQRKLCGYALLDALLRCATRRQDSVPQWRRLLTVVQYLNDYFAEPIDVDKLIALTPYSRAHFFRIFQAQLHSTPLAYVQRLRVRAAAIRLLHSADSVAAVGAAVGWHDAFYFSKVFKQLTGMSPLAYRKSRGDELGMGTSKVGDERPEIDNELSSGGM</sequence>
<accession>A0AAE4AMB4</accession>
<dbReference type="PANTHER" id="PTHR46796">
    <property type="entry name" value="HTH-TYPE TRANSCRIPTIONAL ACTIVATOR RHAS-RELATED"/>
    <property type="match status" value="1"/>
</dbReference>
<dbReference type="RefSeq" id="WP_307259632.1">
    <property type="nucleotide sequence ID" value="NZ_JAUSVL010000001.1"/>
</dbReference>
<dbReference type="SMART" id="SM00342">
    <property type="entry name" value="HTH_ARAC"/>
    <property type="match status" value="1"/>
</dbReference>
<evidence type="ECO:0000313" key="7">
    <source>
        <dbReference type="Proteomes" id="UP001238163"/>
    </source>
</evidence>
<dbReference type="SUPFAM" id="SSF46689">
    <property type="entry name" value="Homeodomain-like"/>
    <property type="match status" value="2"/>
</dbReference>
<evidence type="ECO:0000256" key="1">
    <source>
        <dbReference type="ARBA" id="ARBA00023015"/>
    </source>
</evidence>
<dbReference type="GO" id="GO:0003700">
    <property type="term" value="F:DNA-binding transcription factor activity"/>
    <property type="evidence" value="ECO:0007669"/>
    <property type="project" value="InterPro"/>
</dbReference>
<keyword evidence="7" id="KW-1185">Reference proteome</keyword>
<reference evidence="6" key="1">
    <citation type="submission" date="2023-07" db="EMBL/GenBank/DDBJ databases">
        <title>Genomic Encyclopedia of Type Strains, Phase IV (KMG-IV): sequencing the most valuable type-strain genomes for metagenomic binning, comparative biology and taxonomic classification.</title>
        <authorList>
            <person name="Goeker M."/>
        </authorList>
    </citation>
    <scope>NUCLEOTIDE SEQUENCE</scope>
    <source>
        <strain evidence="6">DSM 24202</strain>
    </source>
</reference>